<feature type="domain" description="NIF system FeS cluster assembly NifU N-terminal" evidence="1">
    <location>
        <begin position="10"/>
        <end position="120"/>
    </location>
</feature>
<dbReference type="EMBL" id="CP001047">
    <property type="protein sequence ID" value="ACF07108.1"/>
    <property type="molecule type" value="Genomic_DNA"/>
</dbReference>
<dbReference type="HOGENOM" id="CLU_079283_4_1_14"/>
<organism evidence="2 3">
    <name type="scientific">Metamycoplasma arthritidis (strain 158L3-1)</name>
    <name type="common">Mycoplasma arthritidis</name>
    <dbReference type="NCBI Taxonomy" id="243272"/>
    <lineage>
        <taxon>Bacteria</taxon>
        <taxon>Bacillati</taxon>
        <taxon>Mycoplasmatota</taxon>
        <taxon>Mycoplasmoidales</taxon>
        <taxon>Metamycoplasmataceae</taxon>
        <taxon>Metamycoplasma</taxon>
    </lineage>
</organism>
<dbReference type="InterPro" id="IPR002871">
    <property type="entry name" value="NIF_FeS_clus_asmbl_NifU_N"/>
</dbReference>
<sequence>MNSYSPKQRQELIMEAYLNPRYRVEDLKDSNIIKENSLVCVDEIQIALTWENSILKDAKYLGKGCAIFLSSIEIMLAQIKDRTLNEIETILDLYLAMLNGKKLVEEEQEKLGKLIIFENVKVHLNRLECASIIYRVIKKGLVDARTK</sequence>
<dbReference type="SUPFAM" id="SSF82649">
    <property type="entry name" value="SufE/NifU"/>
    <property type="match status" value="1"/>
</dbReference>
<evidence type="ECO:0000259" key="1">
    <source>
        <dbReference type="Pfam" id="PF01592"/>
    </source>
</evidence>
<dbReference type="RefSeq" id="WP_012498065.1">
    <property type="nucleotide sequence ID" value="NC_011025.1"/>
</dbReference>
<dbReference type="AlphaFoldDB" id="B3PM56"/>
<reference evidence="2 3" key="1">
    <citation type="journal article" date="2008" name="Infect. Immun.">
        <title>Genome of Mycoplasma arthritidis.</title>
        <authorList>
            <person name="Dybvig K."/>
            <person name="Zuhua C."/>
            <person name="Lao P."/>
            <person name="Jordan D.S."/>
            <person name="French C.T."/>
            <person name="Tu A.H."/>
            <person name="Loraine A.E."/>
        </authorList>
    </citation>
    <scope>NUCLEOTIDE SEQUENCE [LARGE SCALE GENOMIC DNA]</scope>
    <source>
        <strain evidence="2 3">158L3-1</strain>
    </source>
</reference>
<name>B3PM56_META1</name>
<dbReference type="KEGG" id="mat:MARTH_orf185"/>
<dbReference type="STRING" id="243272.MARTH_orf185"/>
<protein>
    <submittedName>
        <fullName evidence="2">IscU, NifU-like protein involved in Fe-S cluster formation</fullName>
    </submittedName>
</protein>
<evidence type="ECO:0000313" key="2">
    <source>
        <dbReference type="EMBL" id="ACF07108.1"/>
    </source>
</evidence>
<evidence type="ECO:0000313" key="3">
    <source>
        <dbReference type="Proteomes" id="UP000008812"/>
    </source>
</evidence>
<gene>
    <name evidence="2" type="primary">iscU</name>
    <name evidence="2" type="ordered locus">MARTH_orf185</name>
</gene>
<dbReference type="GO" id="GO:0051536">
    <property type="term" value="F:iron-sulfur cluster binding"/>
    <property type="evidence" value="ECO:0007669"/>
    <property type="project" value="InterPro"/>
</dbReference>
<dbReference type="Gene3D" id="3.90.1010.10">
    <property type="match status" value="1"/>
</dbReference>
<proteinExistence type="predicted"/>
<keyword evidence="3" id="KW-1185">Reference proteome</keyword>
<accession>B3PM56</accession>
<dbReference type="Pfam" id="PF01592">
    <property type="entry name" value="NifU_N"/>
    <property type="match status" value="1"/>
</dbReference>
<dbReference type="GO" id="GO:0005506">
    <property type="term" value="F:iron ion binding"/>
    <property type="evidence" value="ECO:0007669"/>
    <property type="project" value="InterPro"/>
</dbReference>
<dbReference type="eggNOG" id="COG0822">
    <property type="taxonomic scope" value="Bacteria"/>
</dbReference>
<dbReference type="GO" id="GO:0016226">
    <property type="term" value="P:iron-sulfur cluster assembly"/>
    <property type="evidence" value="ECO:0007669"/>
    <property type="project" value="InterPro"/>
</dbReference>
<dbReference type="Proteomes" id="UP000008812">
    <property type="component" value="Chromosome"/>
</dbReference>